<dbReference type="Proteomes" id="UP001214553">
    <property type="component" value="Chromosome"/>
</dbReference>
<keyword evidence="1" id="KW-1133">Transmembrane helix</keyword>
<dbReference type="EMBL" id="CP119108">
    <property type="protein sequence ID" value="WEG08625.1"/>
    <property type="molecule type" value="Genomic_DNA"/>
</dbReference>
<accession>A0ABY8C074</accession>
<dbReference type="RefSeq" id="WP_275277953.1">
    <property type="nucleotide sequence ID" value="NZ_CP119108.1"/>
</dbReference>
<organism evidence="2 3">
    <name type="scientific">Microbacterium horticulturae</name>
    <dbReference type="NCBI Taxonomy" id="3028316"/>
    <lineage>
        <taxon>Bacteria</taxon>
        <taxon>Bacillati</taxon>
        <taxon>Actinomycetota</taxon>
        <taxon>Actinomycetes</taxon>
        <taxon>Micrococcales</taxon>
        <taxon>Microbacteriaceae</taxon>
        <taxon>Microbacterium</taxon>
    </lineage>
</organism>
<sequence>MGLLGEIAKYAVIVGLSVFALWLTADLWRLGRDGRRAGVQRALRWLGRPYLDKWVHHPAVTRWLDVLTNPVMGALTIIVTTGILLWPLFGT</sequence>
<feature type="transmembrane region" description="Helical" evidence="1">
    <location>
        <begin position="7"/>
        <end position="25"/>
    </location>
</feature>
<name>A0ABY8C074_9MICO</name>
<feature type="transmembrane region" description="Helical" evidence="1">
    <location>
        <begin position="71"/>
        <end position="89"/>
    </location>
</feature>
<keyword evidence="3" id="KW-1185">Reference proteome</keyword>
<evidence type="ECO:0000313" key="2">
    <source>
        <dbReference type="EMBL" id="WEG08625.1"/>
    </source>
</evidence>
<evidence type="ECO:0000256" key="1">
    <source>
        <dbReference type="SAM" id="Phobius"/>
    </source>
</evidence>
<gene>
    <name evidence="2" type="ORF">PU630_15475</name>
</gene>
<reference evidence="2 3" key="1">
    <citation type="submission" date="2023-03" db="EMBL/GenBank/DDBJ databases">
        <title>Genome sequence of Microbacterium sp. KACC 23027.</title>
        <authorList>
            <person name="Kim S."/>
            <person name="Heo J."/>
            <person name="Kwon S.-W."/>
        </authorList>
    </citation>
    <scope>NUCLEOTIDE SEQUENCE [LARGE SCALE GENOMIC DNA]</scope>
    <source>
        <strain evidence="2 3">KACC 23027</strain>
    </source>
</reference>
<keyword evidence="1" id="KW-0472">Membrane</keyword>
<proteinExistence type="predicted"/>
<keyword evidence="1" id="KW-0812">Transmembrane</keyword>
<protein>
    <recommendedName>
        <fullName evidence="4">YggT family protein</fullName>
    </recommendedName>
</protein>
<evidence type="ECO:0000313" key="3">
    <source>
        <dbReference type="Proteomes" id="UP001214553"/>
    </source>
</evidence>
<evidence type="ECO:0008006" key="4">
    <source>
        <dbReference type="Google" id="ProtNLM"/>
    </source>
</evidence>